<sequence>MPEAHLVSHKRYLWWLGGLLVLALIAYMLQMLMPLAQRSGAPPGFPSSAPTPRPADYVEAQGGFQYLVSYTDTGFEPTVLTVKRGETVRFTNNSSVPLMVAQAGTSAETPCAPELLKSCRTLGHGEYWEYTFTSAGTVDFRNSADSGVGTITVL</sequence>
<keyword evidence="1" id="KW-0472">Membrane</keyword>
<gene>
    <name evidence="2" type="ORF">A2853_04035</name>
</gene>
<keyword evidence="1" id="KW-1133">Transmembrane helix</keyword>
<comment type="caution">
    <text evidence="2">The sequence shown here is derived from an EMBL/GenBank/DDBJ whole genome shotgun (WGS) entry which is preliminary data.</text>
</comment>
<dbReference type="InterPro" id="IPR008972">
    <property type="entry name" value="Cupredoxin"/>
</dbReference>
<dbReference type="Gene3D" id="2.60.40.420">
    <property type="entry name" value="Cupredoxins - blue copper proteins"/>
    <property type="match status" value="1"/>
</dbReference>
<proteinExistence type="predicted"/>
<accession>A0A1F6D815</accession>
<dbReference type="EMBL" id="MFKX01000026">
    <property type="protein sequence ID" value="OGG57501.1"/>
    <property type="molecule type" value="Genomic_DNA"/>
</dbReference>
<evidence type="ECO:0000256" key="1">
    <source>
        <dbReference type="SAM" id="Phobius"/>
    </source>
</evidence>
<dbReference type="Proteomes" id="UP000177958">
    <property type="component" value="Unassembled WGS sequence"/>
</dbReference>
<evidence type="ECO:0008006" key="4">
    <source>
        <dbReference type="Google" id="ProtNLM"/>
    </source>
</evidence>
<name>A0A1F6D815_9BACT</name>
<keyword evidence="1" id="KW-0812">Transmembrane</keyword>
<dbReference type="SUPFAM" id="SSF49503">
    <property type="entry name" value="Cupredoxins"/>
    <property type="match status" value="1"/>
</dbReference>
<evidence type="ECO:0000313" key="2">
    <source>
        <dbReference type="EMBL" id="OGG57501.1"/>
    </source>
</evidence>
<reference evidence="2 3" key="1">
    <citation type="journal article" date="2016" name="Nat. Commun.">
        <title>Thousands of microbial genomes shed light on interconnected biogeochemical processes in an aquifer system.</title>
        <authorList>
            <person name="Anantharaman K."/>
            <person name="Brown C.T."/>
            <person name="Hug L.A."/>
            <person name="Sharon I."/>
            <person name="Castelle C.J."/>
            <person name="Probst A.J."/>
            <person name="Thomas B.C."/>
            <person name="Singh A."/>
            <person name="Wilkins M.J."/>
            <person name="Karaoz U."/>
            <person name="Brodie E.L."/>
            <person name="Williams K.H."/>
            <person name="Hubbard S.S."/>
            <person name="Banfield J.F."/>
        </authorList>
    </citation>
    <scope>NUCLEOTIDE SEQUENCE [LARGE SCALE GENOMIC DNA]</scope>
</reference>
<organism evidence="2 3">
    <name type="scientific">Candidatus Kaiserbacteria bacterium RIFCSPHIGHO2_01_FULL_55_17</name>
    <dbReference type="NCBI Taxonomy" id="1798484"/>
    <lineage>
        <taxon>Bacteria</taxon>
        <taxon>Candidatus Kaiseribacteriota</taxon>
    </lineage>
</organism>
<feature type="transmembrane region" description="Helical" evidence="1">
    <location>
        <begin position="12"/>
        <end position="29"/>
    </location>
</feature>
<protein>
    <recommendedName>
        <fullName evidence="4">EfeO-type cupredoxin-like domain-containing protein</fullName>
    </recommendedName>
</protein>
<dbReference type="AlphaFoldDB" id="A0A1F6D815"/>
<evidence type="ECO:0000313" key="3">
    <source>
        <dbReference type="Proteomes" id="UP000177958"/>
    </source>
</evidence>